<evidence type="ECO:0000313" key="2">
    <source>
        <dbReference type="EMBL" id="TCO76343.1"/>
    </source>
</evidence>
<keyword evidence="3" id="KW-1185">Reference proteome</keyword>
<organism evidence="2 3">
    <name type="scientific">Plasticicumulans lactativorans</name>
    <dbReference type="NCBI Taxonomy" id="1133106"/>
    <lineage>
        <taxon>Bacteria</taxon>
        <taxon>Pseudomonadati</taxon>
        <taxon>Pseudomonadota</taxon>
        <taxon>Gammaproteobacteria</taxon>
        <taxon>Candidatus Competibacteraceae</taxon>
        <taxon>Plasticicumulans</taxon>
    </lineage>
</organism>
<sequence length="129" mass="13627">MYWEYQIYAPTYAFGLGSLLIAAIVVVVNAAVIRLAAPMVSAGRATFGWCVAAAVITEFADALGHALFDGLLGAITAFALVAIGYRWALQTTGWGAVGMVILVAVVRLLLLFALMAIGMGAMHRGPMMY</sequence>
<feature type="transmembrane region" description="Helical" evidence="1">
    <location>
        <begin position="94"/>
        <end position="119"/>
    </location>
</feature>
<dbReference type="Proteomes" id="UP000295765">
    <property type="component" value="Unassembled WGS sequence"/>
</dbReference>
<feature type="transmembrane region" description="Helical" evidence="1">
    <location>
        <begin position="42"/>
        <end position="60"/>
    </location>
</feature>
<evidence type="ECO:0000313" key="3">
    <source>
        <dbReference type="Proteomes" id="UP000295765"/>
    </source>
</evidence>
<feature type="transmembrane region" description="Helical" evidence="1">
    <location>
        <begin position="67"/>
        <end position="88"/>
    </location>
</feature>
<feature type="transmembrane region" description="Helical" evidence="1">
    <location>
        <begin position="12"/>
        <end position="36"/>
    </location>
</feature>
<proteinExistence type="predicted"/>
<keyword evidence="1" id="KW-0812">Transmembrane</keyword>
<keyword evidence="1" id="KW-0472">Membrane</keyword>
<keyword evidence="1" id="KW-1133">Transmembrane helix</keyword>
<dbReference type="AlphaFoldDB" id="A0A4R2KRF4"/>
<gene>
    <name evidence="2" type="ORF">EV699_1327</name>
</gene>
<accession>A0A4R2KRF4</accession>
<dbReference type="EMBL" id="SLWY01000032">
    <property type="protein sequence ID" value="TCO76343.1"/>
    <property type="molecule type" value="Genomic_DNA"/>
</dbReference>
<evidence type="ECO:0000256" key="1">
    <source>
        <dbReference type="SAM" id="Phobius"/>
    </source>
</evidence>
<comment type="caution">
    <text evidence="2">The sequence shown here is derived from an EMBL/GenBank/DDBJ whole genome shotgun (WGS) entry which is preliminary data.</text>
</comment>
<name>A0A4R2KRF4_9GAMM</name>
<dbReference type="RefSeq" id="WP_132545696.1">
    <property type="nucleotide sequence ID" value="NZ_SLWY01000032.1"/>
</dbReference>
<reference evidence="2 3" key="1">
    <citation type="submission" date="2019-03" db="EMBL/GenBank/DDBJ databases">
        <title>Genomic Encyclopedia of Type Strains, Phase IV (KMG-IV): sequencing the most valuable type-strain genomes for metagenomic binning, comparative biology and taxonomic classification.</title>
        <authorList>
            <person name="Goeker M."/>
        </authorList>
    </citation>
    <scope>NUCLEOTIDE SEQUENCE [LARGE SCALE GENOMIC DNA]</scope>
    <source>
        <strain evidence="2 3">DSM 25287</strain>
    </source>
</reference>
<protein>
    <submittedName>
        <fullName evidence="2">Uncharacterized protein</fullName>
    </submittedName>
</protein>